<keyword evidence="6 8" id="KW-0472">Membrane</keyword>
<evidence type="ECO:0000313" key="9">
    <source>
        <dbReference type="EMBL" id="MBJ7608540.1"/>
    </source>
</evidence>
<dbReference type="EMBL" id="JAEKNN010000018">
    <property type="protein sequence ID" value="MBJ7608540.1"/>
    <property type="molecule type" value="Genomic_DNA"/>
</dbReference>
<evidence type="ECO:0000256" key="6">
    <source>
        <dbReference type="ARBA" id="ARBA00023136"/>
    </source>
</evidence>
<comment type="caution">
    <text evidence="9">The sequence shown here is derived from an EMBL/GenBank/DDBJ whole genome shotgun (WGS) entry which is preliminary data.</text>
</comment>
<dbReference type="AlphaFoldDB" id="A0A934NFF5"/>
<comment type="similarity">
    <text evidence="7">Belongs to the glycosyltransferase 87 family.</text>
</comment>
<feature type="transmembrane region" description="Helical" evidence="8">
    <location>
        <begin position="179"/>
        <end position="208"/>
    </location>
</feature>
<accession>A0A934NFF5</accession>
<dbReference type="GO" id="GO:0016758">
    <property type="term" value="F:hexosyltransferase activity"/>
    <property type="evidence" value="ECO:0007669"/>
    <property type="project" value="InterPro"/>
</dbReference>
<sequence>MSRPRPSAAVLAGAAVLVLAAYAVLCAGVSQTEIGRSDFASFYVGGTLLRQGHGAAIYDQALQGRLHADLVAPDQHGNLPFVNPPAAALLVAPLTPLPLATAYRVWQAVQLLLLVAAVLIAARFAPWPPRLRRTGVVAATVVVAVAGTGTLALGLLGQWDGLSAFGLAAGYALWRRDARFAGGAVLALCVLLAKPHLALGLAALVLGWRERRVLAGAASAIALLALGSLVATGPGGFGGLIAAVRDDAGRWPLASMLGFTGLTGSWLGSGTVAQLIAAVGSLVALAACLVLGRLARDRRLLEPCLAAATVLSLLASPHLLTQDLVLLAPMLVILTAWAAGQGTATAWPARYDRAVLAGWAALSAAAALDLGSDRVAPPGRLVPWVLITASVLLLWLLSTSRGSAQSVSSRPAS</sequence>
<evidence type="ECO:0000256" key="8">
    <source>
        <dbReference type="SAM" id="Phobius"/>
    </source>
</evidence>
<feature type="transmembrane region" description="Helical" evidence="8">
    <location>
        <begin position="354"/>
        <end position="370"/>
    </location>
</feature>
<evidence type="ECO:0000256" key="5">
    <source>
        <dbReference type="ARBA" id="ARBA00022989"/>
    </source>
</evidence>
<gene>
    <name evidence="9" type="ORF">JF887_03790</name>
</gene>
<feature type="transmembrane region" description="Helical" evidence="8">
    <location>
        <begin position="303"/>
        <end position="320"/>
    </location>
</feature>
<feature type="transmembrane region" description="Helical" evidence="8">
    <location>
        <begin position="382"/>
        <end position="400"/>
    </location>
</feature>
<feature type="transmembrane region" description="Helical" evidence="8">
    <location>
        <begin position="105"/>
        <end position="124"/>
    </location>
</feature>
<feature type="transmembrane region" description="Helical" evidence="8">
    <location>
        <begin position="220"/>
        <end position="244"/>
    </location>
</feature>
<dbReference type="Pfam" id="PF09594">
    <property type="entry name" value="GT87"/>
    <property type="match status" value="1"/>
</dbReference>
<organism evidence="9 10">
    <name type="scientific">Candidatus Amunia macphersoniae</name>
    <dbReference type="NCBI Taxonomy" id="3127014"/>
    <lineage>
        <taxon>Bacteria</taxon>
        <taxon>Bacillati</taxon>
        <taxon>Candidatus Dormiibacterota</taxon>
        <taxon>Candidatus Dormibacteria</taxon>
        <taxon>Candidatus Aeolococcales</taxon>
        <taxon>Candidatus Aeolococcaceae</taxon>
        <taxon>Candidatus Amunia</taxon>
    </lineage>
</organism>
<reference evidence="9 10" key="1">
    <citation type="submission" date="2020-10" db="EMBL/GenBank/DDBJ databases">
        <title>Ca. Dormibacterota MAGs.</title>
        <authorList>
            <person name="Montgomery K."/>
        </authorList>
    </citation>
    <scope>NUCLEOTIDE SEQUENCE [LARGE SCALE GENOMIC DNA]</scope>
    <source>
        <strain evidence="9">Mitchell_Peninsula_5</strain>
    </source>
</reference>
<dbReference type="Proteomes" id="UP000614410">
    <property type="component" value="Unassembled WGS sequence"/>
</dbReference>
<keyword evidence="5 8" id="KW-1133">Transmembrane helix</keyword>
<feature type="transmembrane region" description="Helical" evidence="8">
    <location>
        <begin position="326"/>
        <end position="347"/>
    </location>
</feature>
<comment type="subcellular location">
    <subcellularLocation>
        <location evidence="1">Cell membrane</location>
        <topology evidence="1">Multi-pass membrane protein</topology>
    </subcellularLocation>
</comment>
<evidence type="ECO:0000313" key="10">
    <source>
        <dbReference type="Proteomes" id="UP000614410"/>
    </source>
</evidence>
<dbReference type="GO" id="GO:0005886">
    <property type="term" value="C:plasma membrane"/>
    <property type="evidence" value="ECO:0007669"/>
    <property type="project" value="UniProtKB-SubCell"/>
</dbReference>
<feature type="transmembrane region" description="Helical" evidence="8">
    <location>
        <begin position="264"/>
        <end position="291"/>
    </location>
</feature>
<evidence type="ECO:0000256" key="4">
    <source>
        <dbReference type="ARBA" id="ARBA00022692"/>
    </source>
</evidence>
<proteinExistence type="inferred from homology"/>
<dbReference type="InterPro" id="IPR018584">
    <property type="entry name" value="GT87"/>
</dbReference>
<feature type="transmembrane region" description="Helical" evidence="8">
    <location>
        <begin position="136"/>
        <end position="159"/>
    </location>
</feature>
<keyword evidence="2" id="KW-1003">Cell membrane</keyword>
<evidence type="ECO:0000256" key="7">
    <source>
        <dbReference type="ARBA" id="ARBA00024033"/>
    </source>
</evidence>
<evidence type="ECO:0000256" key="1">
    <source>
        <dbReference type="ARBA" id="ARBA00004651"/>
    </source>
</evidence>
<name>A0A934NFF5_9BACT</name>
<evidence type="ECO:0000256" key="3">
    <source>
        <dbReference type="ARBA" id="ARBA00022679"/>
    </source>
</evidence>
<evidence type="ECO:0000256" key="2">
    <source>
        <dbReference type="ARBA" id="ARBA00022475"/>
    </source>
</evidence>
<keyword evidence="3" id="KW-0808">Transferase</keyword>
<protein>
    <submittedName>
        <fullName evidence="9">DUF2029 domain-containing protein</fullName>
    </submittedName>
</protein>
<keyword evidence="4 8" id="KW-0812">Transmembrane</keyword>